<comment type="caution">
    <text evidence="3">The sequence shown here is derived from an EMBL/GenBank/DDBJ whole genome shotgun (WGS) entry which is preliminary data.</text>
</comment>
<dbReference type="SMART" id="SM00473">
    <property type="entry name" value="PAN_AP"/>
    <property type="match status" value="1"/>
</dbReference>
<gene>
    <name evidence="3" type="ORF">PENTCL1PPCAC_11754</name>
</gene>
<accession>A0AAV5T7C6</accession>
<dbReference type="Pfam" id="PF00024">
    <property type="entry name" value="PAN_1"/>
    <property type="match status" value="1"/>
</dbReference>
<protein>
    <recommendedName>
        <fullName evidence="2">Apple domain-containing protein</fullName>
    </recommendedName>
</protein>
<keyword evidence="1" id="KW-1133">Transmembrane helix</keyword>
<dbReference type="Proteomes" id="UP001432027">
    <property type="component" value="Unassembled WGS sequence"/>
</dbReference>
<dbReference type="PROSITE" id="PS50948">
    <property type="entry name" value="PAN"/>
    <property type="match status" value="1"/>
</dbReference>
<dbReference type="Gene3D" id="3.50.4.10">
    <property type="entry name" value="Hepatocyte Growth Factor"/>
    <property type="match status" value="1"/>
</dbReference>
<proteinExistence type="predicted"/>
<feature type="non-terminal residue" evidence="3">
    <location>
        <position position="1"/>
    </location>
</feature>
<organism evidence="3 4">
    <name type="scientific">Pristionchus entomophagus</name>
    <dbReference type="NCBI Taxonomy" id="358040"/>
    <lineage>
        <taxon>Eukaryota</taxon>
        <taxon>Metazoa</taxon>
        <taxon>Ecdysozoa</taxon>
        <taxon>Nematoda</taxon>
        <taxon>Chromadorea</taxon>
        <taxon>Rhabditida</taxon>
        <taxon>Rhabditina</taxon>
        <taxon>Diplogasteromorpha</taxon>
        <taxon>Diplogasteroidea</taxon>
        <taxon>Neodiplogasteridae</taxon>
        <taxon>Pristionchus</taxon>
    </lineage>
</organism>
<keyword evidence="1" id="KW-0472">Membrane</keyword>
<sequence length="237" mass="26847">HTISSSPLPLPLNQFTPLTLLLFYRSFMLSSSILLLLLPIVHSTTEWWGDLRAHMNPPRAPAFYDVTYDDSECTSGLRADAIPDYVYFGTMVATFSVDEHDECLRKCIEKPKCKSVNFFFPLASQDKSFCELLSETQHDNPRLMRPFRRAIHYENIRCKQVDDVIEEDTPLLPLLLSTTTLSSKPSSTPMTASGDKKMVGIPRPGYGGSKQDISSLMKKLAAKLTDFKKEQFINFRA</sequence>
<reference evidence="3" key="1">
    <citation type="submission" date="2023-10" db="EMBL/GenBank/DDBJ databases">
        <title>Genome assembly of Pristionchus species.</title>
        <authorList>
            <person name="Yoshida K."/>
            <person name="Sommer R.J."/>
        </authorList>
    </citation>
    <scope>NUCLEOTIDE SEQUENCE</scope>
    <source>
        <strain evidence="3">RS0144</strain>
    </source>
</reference>
<dbReference type="EMBL" id="BTSX01000003">
    <property type="protein sequence ID" value="GMS89579.1"/>
    <property type="molecule type" value="Genomic_DNA"/>
</dbReference>
<evidence type="ECO:0000259" key="2">
    <source>
        <dbReference type="PROSITE" id="PS50948"/>
    </source>
</evidence>
<feature type="domain" description="Apple" evidence="2">
    <location>
        <begin position="73"/>
        <end position="158"/>
    </location>
</feature>
<evidence type="ECO:0000256" key="1">
    <source>
        <dbReference type="SAM" id="Phobius"/>
    </source>
</evidence>
<name>A0AAV5T7C6_9BILA</name>
<evidence type="ECO:0000313" key="4">
    <source>
        <dbReference type="Proteomes" id="UP001432027"/>
    </source>
</evidence>
<keyword evidence="1" id="KW-0812">Transmembrane</keyword>
<dbReference type="SUPFAM" id="SSF57414">
    <property type="entry name" value="Hairpin loop containing domain-like"/>
    <property type="match status" value="1"/>
</dbReference>
<evidence type="ECO:0000313" key="3">
    <source>
        <dbReference type="EMBL" id="GMS89579.1"/>
    </source>
</evidence>
<keyword evidence="4" id="KW-1185">Reference proteome</keyword>
<dbReference type="InterPro" id="IPR003609">
    <property type="entry name" value="Pan_app"/>
</dbReference>
<feature type="transmembrane region" description="Helical" evidence="1">
    <location>
        <begin position="20"/>
        <end position="41"/>
    </location>
</feature>
<dbReference type="AlphaFoldDB" id="A0AAV5T7C6"/>